<keyword evidence="3" id="KW-1185">Reference proteome</keyword>
<comment type="caution">
    <text evidence="2">The sequence shown here is derived from an EMBL/GenBank/DDBJ whole genome shotgun (WGS) entry which is preliminary data.</text>
</comment>
<evidence type="ECO:0000313" key="3">
    <source>
        <dbReference type="Proteomes" id="UP000630615"/>
    </source>
</evidence>
<keyword evidence="1" id="KW-1133">Transmembrane helix</keyword>
<dbReference type="RefSeq" id="WP_088270692.1">
    <property type="nucleotide sequence ID" value="NZ_BMKI01000007.1"/>
</dbReference>
<reference evidence="3" key="1">
    <citation type="journal article" date="2019" name="Int. J. Syst. Evol. Microbiol.">
        <title>The Global Catalogue of Microorganisms (GCM) 10K type strain sequencing project: providing services to taxonomists for standard genome sequencing and annotation.</title>
        <authorList>
            <consortium name="The Broad Institute Genomics Platform"/>
            <consortium name="The Broad Institute Genome Sequencing Center for Infectious Disease"/>
            <person name="Wu L."/>
            <person name="Ma J."/>
        </authorList>
    </citation>
    <scope>NUCLEOTIDE SEQUENCE [LARGE SCALE GENOMIC DNA]</scope>
    <source>
        <strain evidence="3">CGMCC 1.15942</strain>
    </source>
</reference>
<feature type="transmembrane region" description="Helical" evidence="1">
    <location>
        <begin position="7"/>
        <end position="31"/>
    </location>
</feature>
<dbReference type="Proteomes" id="UP000630615">
    <property type="component" value="Unassembled WGS sequence"/>
</dbReference>
<accession>A0ABQ1PIN6</accession>
<organism evidence="2 3">
    <name type="scientific">Enterococcus wangshanyuanii</name>
    <dbReference type="NCBI Taxonomy" id="2005703"/>
    <lineage>
        <taxon>Bacteria</taxon>
        <taxon>Bacillati</taxon>
        <taxon>Bacillota</taxon>
        <taxon>Bacilli</taxon>
        <taxon>Lactobacillales</taxon>
        <taxon>Enterococcaceae</taxon>
        <taxon>Enterococcus</taxon>
    </lineage>
</organism>
<keyword evidence="1" id="KW-0472">Membrane</keyword>
<evidence type="ECO:0000256" key="1">
    <source>
        <dbReference type="SAM" id="Phobius"/>
    </source>
</evidence>
<evidence type="ECO:0000313" key="2">
    <source>
        <dbReference type="EMBL" id="GGC97799.1"/>
    </source>
</evidence>
<proteinExistence type="predicted"/>
<name>A0ABQ1PIN6_9ENTE</name>
<sequence length="69" mass="7643">MEFFGNLAGFFTRLIGAAFALLMALIVYNAMKDGAYVPFYMKLFGLFCFILSICGGISAIRILFGKEEV</sequence>
<protein>
    <submittedName>
        <fullName evidence="2">Uncharacterized protein</fullName>
    </submittedName>
</protein>
<feature type="transmembrane region" description="Helical" evidence="1">
    <location>
        <begin position="43"/>
        <end position="64"/>
    </location>
</feature>
<gene>
    <name evidence="2" type="ORF">GCM10011573_29150</name>
</gene>
<dbReference type="EMBL" id="BMKI01000007">
    <property type="protein sequence ID" value="GGC97799.1"/>
    <property type="molecule type" value="Genomic_DNA"/>
</dbReference>
<keyword evidence="1" id="KW-0812">Transmembrane</keyword>